<dbReference type="SUPFAM" id="SSF54236">
    <property type="entry name" value="Ubiquitin-like"/>
    <property type="match status" value="2"/>
</dbReference>
<feature type="compositionally biased region" description="Gly residues" evidence="1">
    <location>
        <begin position="242"/>
        <end position="253"/>
    </location>
</feature>
<dbReference type="GO" id="GO:0005737">
    <property type="term" value="C:cytoplasm"/>
    <property type="evidence" value="ECO:0007669"/>
    <property type="project" value="TreeGrafter"/>
</dbReference>
<dbReference type="InterPro" id="IPR029071">
    <property type="entry name" value="Ubiquitin-like_domsf"/>
</dbReference>
<proteinExistence type="predicted"/>
<keyword evidence="4" id="KW-1185">Reference proteome</keyword>
<name>A0A9R1TLS5_9HYME</name>
<reference evidence="5" key="1">
    <citation type="submission" date="2025-08" db="UniProtKB">
        <authorList>
            <consortium name="RefSeq"/>
        </authorList>
    </citation>
    <scope>IDENTIFICATION</scope>
    <source>
        <strain evidence="5">USDA-PBARC FA_bdor</strain>
        <tissue evidence="5">Whole organism</tissue>
    </source>
</reference>
<evidence type="ECO:0000313" key="5">
    <source>
        <dbReference type="RefSeq" id="XP_011311475.1"/>
    </source>
</evidence>
<feature type="domain" description="UBX" evidence="2">
    <location>
        <begin position="365"/>
        <end position="433"/>
    </location>
</feature>
<dbReference type="CDD" id="cd16118">
    <property type="entry name" value="UBX2_UBXN9"/>
    <property type="match status" value="1"/>
</dbReference>
<accession>A0A9R1TLS5</accession>
<dbReference type="KEGG" id="fas:105271562"/>
<dbReference type="CDD" id="cd17075">
    <property type="entry name" value="UBX1_UBXN9"/>
    <property type="match status" value="1"/>
</dbReference>
<dbReference type="GO" id="GO:0042593">
    <property type="term" value="P:glucose homeostasis"/>
    <property type="evidence" value="ECO:0007669"/>
    <property type="project" value="TreeGrafter"/>
</dbReference>
<dbReference type="Proteomes" id="UP000694866">
    <property type="component" value="Unplaced"/>
</dbReference>
<organism evidence="4 5">
    <name type="scientific">Fopius arisanus</name>
    <dbReference type="NCBI Taxonomy" id="64838"/>
    <lineage>
        <taxon>Eukaryota</taxon>
        <taxon>Metazoa</taxon>
        <taxon>Ecdysozoa</taxon>
        <taxon>Arthropoda</taxon>
        <taxon>Hexapoda</taxon>
        <taxon>Insecta</taxon>
        <taxon>Pterygota</taxon>
        <taxon>Neoptera</taxon>
        <taxon>Endopterygota</taxon>
        <taxon>Hymenoptera</taxon>
        <taxon>Apocrita</taxon>
        <taxon>Ichneumonoidea</taxon>
        <taxon>Braconidae</taxon>
        <taxon>Opiinae</taxon>
        <taxon>Fopius</taxon>
    </lineage>
</organism>
<dbReference type="PANTHER" id="PTHR46467:SF1">
    <property type="entry name" value="TETHER CONTAINING UBX DOMAIN FOR GLUT4"/>
    <property type="match status" value="1"/>
</dbReference>
<dbReference type="Gene3D" id="3.10.20.90">
    <property type="entry name" value="Phosphatidylinositol 3-kinase Catalytic Subunit, Chain A, domain 1"/>
    <property type="match status" value="2"/>
</dbReference>
<dbReference type="Pfam" id="PF11470">
    <property type="entry name" value="TUG-UBL1"/>
    <property type="match status" value="1"/>
</dbReference>
<dbReference type="Pfam" id="PF00789">
    <property type="entry name" value="UBX"/>
    <property type="match status" value="1"/>
</dbReference>
<dbReference type="AlphaFoldDB" id="A0A9R1TLS5"/>
<dbReference type="OrthoDB" id="440781at2759"/>
<dbReference type="RefSeq" id="XP_011311475.1">
    <property type="nucleotide sequence ID" value="XM_011313173.1"/>
</dbReference>
<dbReference type="InterPro" id="IPR001012">
    <property type="entry name" value="UBX_dom"/>
</dbReference>
<feature type="domain" description="TUG ubiquitin-like" evidence="3">
    <location>
        <begin position="11"/>
        <end position="73"/>
    </location>
</feature>
<feature type="region of interest" description="Disordered" evidence="1">
    <location>
        <begin position="228"/>
        <end position="278"/>
    </location>
</feature>
<evidence type="ECO:0000256" key="1">
    <source>
        <dbReference type="SAM" id="MobiDB-lite"/>
    </source>
</evidence>
<dbReference type="PANTHER" id="PTHR46467">
    <property type="entry name" value="TETHER CONTAINING UBX DOMAIN FOR GLUT4"/>
    <property type="match status" value="1"/>
</dbReference>
<evidence type="ECO:0000313" key="4">
    <source>
        <dbReference type="Proteomes" id="UP000694866"/>
    </source>
</evidence>
<dbReference type="InterPro" id="IPR021569">
    <property type="entry name" value="TUG-UBL1"/>
</dbReference>
<evidence type="ECO:0000259" key="2">
    <source>
        <dbReference type="Pfam" id="PF00789"/>
    </source>
</evidence>
<dbReference type="GO" id="GO:0012506">
    <property type="term" value="C:vesicle membrane"/>
    <property type="evidence" value="ECO:0007669"/>
    <property type="project" value="TreeGrafter"/>
</dbReference>
<sequence length="465" mass="52150">MAANRSVSVLAPNGRRQNVKITPNTTILQVLEEVCQKQGFSSKKWDLRHFNQTLEASSIFRFTGLPNNAQLEMVQRNLERESSNVTIGIQLENGQRVMGEFSSETTLIEIVRNLCPREEDGNTVITYMHQEIHGAENLSTTSLQSLGLSDGRAMLRLLHRDLDKLTTQAHVAGQLPSKSNKSNEKPQRKGNSNTALQQASNAANNMVSNVKNQVKKAFDPIAMLKNEKGAQNKNSRGSGKRFVGGGNVLGHGNTGEPEPEIKNYKSTQPISPGAEEDPEMEEEITEPIQYLGERNALIFDQAEAQAIPCENLPDNFYDLTVDDAKTLLRDAKRQREAFEDNPLLTSAQRELERTQSTLNKLHKYRKTIIRIQFPRQKVLQGIFGPVETVQHIKDFIKEYLENCEKDFDLYVTPPRKNLSPSNRLIDEGLVPSAIIYYSGTSDLKPELKSKLVDPKIASVQAIKSR</sequence>
<gene>
    <name evidence="5" type="primary">LOC105271562</name>
</gene>
<dbReference type="CDD" id="cd16105">
    <property type="entry name" value="Ubl_ASPSCR1_like"/>
    <property type="match status" value="1"/>
</dbReference>
<feature type="region of interest" description="Disordered" evidence="1">
    <location>
        <begin position="173"/>
        <end position="194"/>
    </location>
</feature>
<dbReference type="InterPro" id="IPR059238">
    <property type="entry name" value="UBX1_UBXN9"/>
</dbReference>
<dbReference type="GO" id="GO:0006886">
    <property type="term" value="P:intracellular protein transport"/>
    <property type="evidence" value="ECO:0007669"/>
    <property type="project" value="TreeGrafter"/>
</dbReference>
<protein>
    <submittedName>
        <fullName evidence="5">Tether containing UBX domain for GLUT4</fullName>
    </submittedName>
</protein>
<evidence type="ECO:0000259" key="3">
    <source>
        <dbReference type="Pfam" id="PF11470"/>
    </source>
</evidence>
<dbReference type="GO" id="GO:0005634">
    <property type="term" value="C:nucleus"/>
    <property type="evidence" value="ECO:0007669"/>
    <property type="project" value="TreeGrafter"/>
</dbReference>
<dbReference type="GeneID" id="105271562"/>